<dbReference type="AlphaFoldDB" id="A0A8A3S2B7"/>
<organism evidence="2 3">
    <name type="scientific">Methanofollis aquaemaris</name>
    <dbReference type="NCBI Taxonomy" id="126734"/>
    <lineage>
        <taxon>Archaea</taxon>
        <taxon>Methanobacteriati</taxon>
        <taxon>Methanobacteriota</taxon>
        <taxon>Stenosarchaea group</taxon>
        <taxon>Methanomicrobia</taxon>
        <taxon>Methanomicrobiales</taxon>
        <taxon>Methanomicrobiaceae</taxon>
        <taxon>Methanofollis</taxon>
    </lineage>
</organism>
<sequence>MKIQVPALSAAAHPTETSVLHPEDASGHIQGDVDGATPGEDERWVPPPERIGWEMDVTVFKIEDLLIGEGIESSLIFEVHDTVRSNSIQRSQDATVQNH</sequence>
<reference evidence="2" key="2">
    <citation type="submission" date="2019-02" db="EMBL/GenBank/DDBJ databases">
        <authorList>
            <person name="Chen S.-C."/>
            <person name="Chien H.-H."/>
            <person name="Lai M.-C."/>
        </authorList>
    </citation>
    <scope>NUCLEOTIDE SEQUENCE</scope>
    <source>
        <strain evidence="2">N2F9704</strain>
    </source>
</reference>
<feature type="region of interest" description="Disordered" evidence="1">
    <location>
        <begin position="1"/>
        <end position="48"/>
    </location>
</feature>
<dbReference type="Proteomes" id="UP001042704">
    <property type="component" value="Chromosome"/>
</dbReference>
<keyword evidence="3" id="KW-1185">Reference proteome</keyword>
<gene>
    <name evidence="2" type="ORF">RJ40_01535</name>
</gene>
<dbReference type="EMBL" id="CP036172">
    <property type="protein sequence ID" value="QSZ66272.1"/>
    <property type="molecule type" value="Genomic_DNA"/>
</dbReference>
<proteinExistence type="predicted"/>
<evidence type="ECO:0000313" key="2">
    <source>
        <dbReference type="EMBL" id="QSZ66272.1"/>
    </source>
</evidence>
<accession>A0A8A3S2B7</accession>
<dbReference type="KEGG" id="maqe:RJ40_01535"/>
<name>A0A8A3S2B7_9EURY</name>
<protein>
    <submittedName>
        <fullName evidence="2">Uncharacterized protein</fullName>
    </submittedName>
</protein>
<reference evidence="2" key="1">
    <citation type="journal article" date="2001" name="Int. J. Syst. Evol. Microbiol.">
        <title>Methanofollis aquaemaris sp. nov., a methanogen isolated from an aquaculture fish pond.</title>
        <authorList>
            <person name="Lai M.C."/>
            <person name="Chen S.C."/>
        </authorList>
    </citation>
    <scope>NUCLEOTIDE SEQUENCE</scope>
    <source>
        <strain evidence="2">N2F9704</strain>
    </source>
</reference>
<evidence type="ECO:0000313" key="3">
    <source>
        <dbReference type="Proteomes" id="UP001042704"/>
    </source>
</evidence>
<evidence type="ECO:0000256" key="1">
    <source>
        <dbReference type="SAM" id="MobiDB-lite"/>
    </source>
</evidence>